<organism evidence="9 10">
    <name type="scientific">Acaulospora morrowiae</name>
    <dbReference type="NCBI Taxonomy" id="94023"/>
    <lineage>
        <taxon>Eukaryota</taxon>
        <taxon>Fungi</taxon>
        <taxon>Fungi incertae sedis</taxon>
        <taxon>Mucoromycota</taxon>
        <taxon>Glomeromycotina</taxon>
        <taxon>Glomeromycetes</taxon>
        <taxon>Diversisporales</taxon>
        <taxon>Acaulosporaceae</taxon>
        <taxon>Acaulospora</taxon>
    </lineage>
</organism>
<keyword evidence="2" id="KW-0999">Mitochondrion inner membrane</keyword>
<dbReference type="GO" id="GO:0004252">
    <property type="term" value="F:serine-type endopeptidase activity"/>
    <property type="evidence" value="ECO:0007669"/>
    <property type="project" value="InterPro"/>
</dbReference>
<gene>
    <name evidence="9" type="ORF">AMORRO_LOCUS7566</name>
</gene>
<dbReference type="GO" id="GO:0042720">
    <property type="term" value="C:mitochondrial inner membrane peptidase complex"/>
    <property type="evidence" value="ECO:0007669"/>
    <property type="project" value="TreeGrafter"/>
</dbReference>
<keyword evidence="4" id="KW-0496">Mitochondrion</keyword>
<evidence type="ECO:0000256" key="2">
    <source>
        <dbReference type="ARBA" id="ARBA00022792"/>
    </source>
</evidence>
<keyword evidence="5" id="KW-0472">Membrane</keyword>
<evidence type="ECO:0000256" key="3">
    <source>
        <dbReference type="ARBA" id="ARBA00022801"/>
    </source>
</evidence>
<dbReference type="AlphaFoldDB" id="A0A9N9CEI4"/>
<evidence type="ECO:0000256" key="7">
    <source>
        <dbReference type="PIRSR" id="PIRSR600223-1"/>
    </source>
</evidence>
<dbReference type="OrthoDB" id="308440at2759"/>
<evidence type="ECO:0000256" key="4">
    <source>
        <dbReference type="ARBA" id="ARBA00023128"/>
    </source>
</evidence>
<feature type="non-terminal residue" evidence="9">
    <location>
        <position position="171"/>
    </location>
</feature>
<evidence type="ECO:0000256" key="5">
    <source>
        <dbReference type="ARBA" id="ARBA00023136"/>
    </source>
</evidence>
<dbReference type="InterPro" id="IPR036286">
    <property type="entry name" value="LexA/Signal_pep-like_sf"/>
</dbReference>
<sequence length="171" mass="19600">DMPFYFRYVHPILRTVSVALRVICAIHFTNEYFIEITQCMGPSMLPTFNMVGDFVALERFSPRLRRLEMGDVIVCVSPTNPWRSVCKRIIGMPGDRVCVDPTAVHRKFITVPPGHVWIQGDNMSNSTDSRNYGPIPYALIVGKVFARVWPNPCWIKNGVITLEERYIKKVP</sequence>
<dbReference type="CDD" id="cd06530">
    <property type="entry name" value="S26_SPase_I"/>
    <property type="match status" value="1"/>
</dbReference>
<comment type="subcellular location">
    <subcellularLocation>
        <location evidence="1">Mitochondrion inner membrane</location>
    </subcellularLocation>
</comment>
<feature type="active site" evidence="7">
    <location>
        <position position="43"/>
    </location>
</feature>
<evidence type="ECO:0000259" key="8">
    <source>
        <dbReference type="Pfam" id="PF10502"/>
    </source>
</evidence>
<dbReference type="SUPFAM" id="SSF51306">
    <property type="entry name" value="LexA/Signal peptidase"/>
    <property type="match status" value="1"/>
</dbReference>
<dbReference type="PROSITE" id="PS00760">
    <property type="entry name" value="SPASE_I_2"/>
    <property type="match status" value="1"/>
</dbReference>
<evidence type="ECO:0000256" key="1">
    <source>
        <dbReference type="ARBA" id="ARBA00004273"/>
    </source>
</evidence>
<comment type="similarity">
    <text evidence="6">Belongs to the peptidase S26 family. IMP1 subfamily.</text>
</comment>
<dbReference type="Proteomes" id="UP000789342">
    <property type="component" value="Unassembled WGS sequence"/>
</dbReference>
<feature type="active site" evidence="7">
    <location>
        <position position="87"/>
    </location>
</feature>
<evidence type="ECO:0000256" key="6">
    <source>
        <dbReference type="ARBA" id="ARBA00038445"/>
    </source>
</evidence>
<proteinExistence type="inferred from homology"/>
<dbReference type="PRINTS" id="PR00727">
    <property type="entry name" value="LEADERPTASE"/>
</dbReference>
<feature type="domain" description="Peptidase S26" evidence="8">
    <location>
        <begin position="110"/>
        <end position="149"/>
    </location>
</feature>
<dbReference type="PANTHER" id="PTHR12383">
    <property type="entry name" value="PROTEASE FAMILY S26 MITOCHONDRIAL INNER MEMBRANE PROTEASE-RELATED"/>
    <property type="match status" value="1"/>
</dbReference>
<evidence type="ECO:0000313" key="9">
    <source>
        <dbReference type="EMBL" id="CAG8596014.1"/>
    </source>
</evidence>
<protein>
    <submittedName>
        <fullName evidence="9">14647_t:CDS:1</fullName>
    </submittedName>
</protein>
<dbReference type="GO" id="GO:0006465">
    <property type="term" value="P:signal peptide processing"/>
    <property type="evidence" value="ECO:0007669"/>
    <property type="project" value="InterPro"/>
</dbReference>
<accession>A0A9N9CEI4</accession>
<dbReference type="InterPro" id="IPR052064">
    <property type="entry name" value="Mito_IMP1_subunit"/>
</dbReference>
<comment type="caution">
    <text evidence="9">The sequence shown here is derived from an EMBL/GenBank/DDBJ whole genome shotgun (WGS) entry which is preliminary data.</text>
</comment>
<dbReference type="PANTHER" id="PTHR12383:SF16">
    <property type="entry name" value="MITOCHONDRIAL INNER MEMBRANE PROTEASE SUBUNIT 1"/>
    <property type="match status" value="1"/>
</dbReference>
<evidence type="ECO:0000313" key="10">
    <source>
        <dbReference type="Proteomes" id="UP000789342"/>
    </source>
</evidence>
<keyword evidence="10" id="KW-1185">Reference proteome</keyword>
<feature type="domain" description="Peptidase S26" evidence="8">
    <location>
        <begin position="14"/>
        <end position="101"/>
    </location>
</feature>
<dbReference type="InterPro" id="IPR019758">
    <property type="entry name" value="Pept_S26A_signal_pept_1_CS"/>
</dbReference>
<dbReference type="InterPro" id="IPR000223">
    <property type="entry name" value="Pept_S26A_signal_pept_1"/>
</dbReference>
<dbReference type="EMBL" id="CAJVPV010005791">
    <property type="protein sequence ID" value="CAG8596014.1"/>
    <property type="molecule type" value="Genomic_DNA"/>
</dbReference>
<dbReference type="PROSITE" id="PS00761">
    <property type="entry name" value="SPASE_I_3"/>
    <property type="match status" value="1"/>
</dbReference>
<name>A0A9N9CEI4_9GLOM</name>
<keyword evidence="3" id="KW-0378">Hydrolase</keyword>
<dbReference type="Gene3D" id="2.10.109.10">
    <property type="entry name" value="Umud Fragment, subunit A"/>
    <property type="match status" value="1"/>
</dbReference>
<reference evidence="9" key="1">
    <citation type="submission" date="2021-06" db="EMBL/GenBank/DDBJ databases">
        <authorList>
            <person name="Kallberg Y."/>
            <person name="Tangrot J."/>
            <person name="Rosling A."/>
        </authorList>
    </citation>
    <scope>NUCLEOTIDE SEQUENCE</scope>
    <source>
        <strain evidence="9">CL551</strain>
    </source>
</reference>
<dbReference type="Pfam" id="PF10502">
    <property type="entry name" value="Peptidase_S26"/>
    <property type="match status" value="2"/>
</dbReference>
<dbReference type="GO" id="GO:0006627">
    <property type="term" value="P:protein processing involved in protein targeting to mitochondrion"/>
    <property type="evidence" value="ECO:0007669"/>
    <property type="project" value="TreeGrafter"/>
</dbReference>
<dbReference type="InterPro" id="IPR019533">
    <property type="entry name" value="Peptidase_S26"/>
</dbReference>
<dbReference type="InterPro" id="IPR019757">
    <property type="entry name" value="Pept_S26A_signal_pept_1_Lys-AS"/>
</dbReference>